<protein>
    <submittedName>
        <fullName evidence="1">Uncharacterized protein</fullName>
    </submittedName>
</protein>
<name>A0A0F9E6H5_9ZZZZ</name>
<comment type="caution">
    <text evidence="1">The sequence shown here is derived from an EMBL/GenBank/DDBJ whole genome shotgun (WGS) entry which is preliminary data.</text>
</comment>
<sequence length="42" mass="4842">MARDVQIKESPEYVKLSLAAAMTLGFREGRFYRNAKLHCLNL</sequence>
<evidence type="ECO:0000313" key="1">
    <source>
        <dbReference type="EMBL" id="KKL25466.1"/>
    </source>
</evidence>
<feature type="non-terminal residue" evidence="1">
    <location>
        <position position="42"/>
    </location>
</feature>
<organism evidence="1">
    <name type="scientific">marine sediment metagenome</name>
    <dbReference type="NCBI Taxonomy" id="412755"/>
    <lineage>
        <taxon>unclassified sequences</taxon>
        <taxon>metagenomes</taxon>
        <taxon>ecological metagenomes</taxon>
    </lineage>
</organism>
<gene>
    <name evidence="1" type="ORF">LCGC14_2404990</name>
</gene>
<dbReference type="AlphaFoldDB" id="A0A0F9E6H5"/>
<dbReference type="EMBL" id="LAZR01036204">
    <property type="protein sequence ID" value="KKL25466.1"/>
    <property type="molecule type" value="Genomic_DNA"/>
</dbReference>
<proteinExistence type="predicted"/>
<reference evidence="1" key="1">
    <citation type="journal article" date="2015" name="Nature">
        <title>Complex archaea that bridge the gap between prokaryotes and eukaryotes.</title>
        <authorList>
            <person name="Spang A."/>
            <person name="Saw J.H."/>
            <person name="Jorgensen S.L."/>
            <person name="Zaremba-Niedzwiedzka K."/>
            <person name="Martijn J."/>
            <person name="Lind A.E."/>
            <person name="van Eijk R."/>
            <person name="Schleper C."/>
            <person name="Guy L."/>
            <person name="Ettema T.J."/>
        </authorList>
    </citation>
    <scope>NUCLEOTIDE SEQUENCE</scope>
</reference>
<accession>A0A0F9E6H5</accession>